<dbReference type="InterPro" id="IPR002559">
    <property type="entry name" value="Transposase_11"/>
</dbReference>
<accession>A0ABT9AF69</accession>
<reference evidence="2" key="1">
    <citation type="submission" date="2023-07" db="EMBL/GenBank/DDBJ databases">
        <authorList>
            <person name="Kim M.K."/>
        </authorList>
    </citation>
    <scope>NUCLEOTIDE SEQUENCE</scope>
    <source>
        <strain evidence="2">M29</strain>
    </source>
</reference>
<evidence type="ECO:0000313" key="3">
    <source>
        <dbReference type="Proteomes" id="UP001167796"/>
    </source>
</evidence>
<evidence type="ECO:0000313" key="2">
    <source>
        <dbReference type="EMBL" id="MDO7848469.1"/>
    </source>
</evidence>
<proteinExistence type="predicted"/>
<feature type="domain" description="Transposase IS4-like" evidence="1">
    <location>
        <begin position="28"/>
        <end position="125"/>
    </location>
</feature>
<gene>
    <name evidence="2" type="ORF">Q5H92_19035</name>
</gene>
<sequence>MYKLPAMLKALFLDLGHLLNDLNTAARYVIDSFPVAVCGNVRSGRSRLVHGAAYRGYQASKRRYFYGVKVQLLITHDGLLVERYIHVGSEADIRGLEALGLQLPAGSTLYANAAYTDYDWKDAWREVEHVDLKADRRRGQQTAAQTVAIFSDSPLSQRCENRH</sequence>
<dbReference type="EMBL" id="JAUQSX010000011">
    <property type="protein sequence ID" value="MDO7848469.1"/>
    <property type="molecule type" value="Genomic_DNA"/>
</dbReference>
<protein>
    <submittedName>
        <fullName evidence="2">Transposase</fullName>
    </submittedName>
</protein>
<name>A0ABT9AF69_9BACT</name>
<comment type="caution">
    <text evidence="2">The sequence shown here is derived from an EMBL/GenBank/DDBJ whole genome shotgun (WGS) entry which is preliminary data.</text>
</comment>
<dbReference type="Pfam" id="PF01609">
    <property type="entry name" value="DDE_Tnp_1"/>
    <property type="match status" value="1"/>
</dbReference>
<keyword evidence="3" id="KW-1185">Reference proteome</keyword>
<dbReference type="Proteomes" id="UP001167796">
    <property type="component" value="Unassembled WGS sequence"/>
</dbReference>
<evidence type="ECO:0000259" key="1">
    <source>
        <dbReference type="Pfam" id="PF01609"/>
    </source>
</evidence>
<organism evidence="2 3">
    <name type="scientific">Hymenobacter mellowenesis</name>
    <dbReference type="NCBI Taxonomy" id="3063995"/>
    <lineage>
        <taxon>Bacteria</taxon>
        <taxon>Pseudomonadati</taxon>
        <taxon>Bacteroidota</taxon>
        <taxon>Cytophagia</taxon>
        <taxon>Cytophagales</taxon>
        <taxon>Hymenobacteraceae</taxon>
        <taxon>Hymenobacter</taxon>
    </lineage>
</organism>